<gene>
    <name evidence="4" type="ORF">CONCODRAFT_6544</name>
</gene>
<dbReference type="GO" id="GO:0005737">
    <property type="term" value="C:cytoplasm"/>
    <property type="evidence" value="ECO:0007669"/>
    <property type="project" value="TreeGrafter"/>
</dbReference>
<protein>
    <submittedName>
        <fullName evidence="4">Glutathione S-transferase</fullName>
    </submittedName>
</protein>
<proteinExistence type="inferred from homology"/>
<dbReference type="PROSITE" id="PS50404">
    <property type="entry name" value="GST_NTER"/>
    <property type="match status" value="1"/>
</dbReference>
<dbReference type="GO" id="GO:0005634">
    <property type="term" value="C:nucleus"/>
    <property type="evidence" value="ECO:0007669"/>
    <property type="project" value="TreeGrafter"/>
</dbReference>
<dbReference type="AlphaFoldDB" id="A0A137P797"/>
<dbReference type="InterPro" id="IPR040079">
    <property type="entry name" value="Glutathione_S-Trfase"/>
</dbReference>
<dbReference type="InterPro" id="IPR036249">
    <property type="entry name" value="Thioredoxin-like_sf"/>
</dbReference>
<dbReference type="InterPro" id="IPR050802">
    <property type="entry name" value="EF-GSTs"/>
</dbReference>
<dbReference type="CDD" id="cd03044">
    <property type="entry name" value="GST_N_EF1Bgamma"/>
    <property type="match status" value="1"/>
</dbReference>
<reference evidence="4 5" key="1">
    <citation type="journal article" date="2015" name="Genome Biol. Evol.">
        <title>Phylogenomic analyses indicate that early fungi evolved digesting cell walls of algal ancestors of land plants.</title>
        <authorList>
            <person name="Chang Y."/>
            <person name="Wang S."/>
            <person name="Sekimoto S."/>
            <person name="Aerts A.L."/>
            <person name="Choi C."/>
            <person name="Clum A."/>
            <person name="LaButti K.M."/>
            <person name="Lindquist E.A."/>
            <person name="Yee Ngan C."/>
            <person name="Ohm R.A."/>
            <person name="Salamov A.A."/>
            <person name="Grigoriev I.V."/>
            <person name="Spatafora J.W."/>
            <person name="Berbee M.L."/>
        </authorList>
    </citation>
    <scope>NUCLEOTIDE SEQUENCE [LARGE SCALE GENOMIC DNA]</scope>
    <source>
        <strain evidence="4 5">NRRL 28638</strain>
    </source>
</reference>
<comment type="similarity">
    <text evidence="1">Belongs to the GST superfamily.</text>
</comment>
<dbReference type="Proteomes" id="UP000070444">
    <property type="component" value="Unassembled WGS sequence"/>
</dbReference>
<dbReference type="SUPFAM" id="SSF47616">
    <property type="entry name" value="GST C-terminal domain-like"/>
    <property type="match status" value="1"/>
</dbReference>
<keyword evidence="5" id="KW-1185">Reference proteome</keyword>
<dbReference type="InterPro" id="IPR004046">
    <property type="entry name" value="GST_C"/>
</dbReference>
<evidence type="ECO:0000256" key="1">
    <source>
        <dbReference type="RuleBase" id="RU003494"/>
    </source>
</evidence>
<dbReference type="Gene3D" id="3.40.30.10">
    <property type="entry name" value="Glutaredoxin"/>
    <property type="match status" value="1"/>
</dbReference>
<dbReference type="PANTHER" id="PTHR43986">
    <property type="entry name" value="ELONGATION FACTOR 1-GAMMA"/>
    <property type="match status" value="1"/>
</dbReference>
<dbReference type="STRING" id="796925.A0A137P797"/>
<dbReference type="GO" id="GO:0016740">
    <property type="term" value="F:transferase activity"/>
    <property type="evidence" value="ECO:0007669"/>
    <property type="project" value="UniProtKB-KW"/>
</dbReference>
<dbReference type="EMBL" id="KQ964491">
    <property type="protein sequence ID" value="KXN70839.1"/>
    <property type="molecule type" value="Genomic_DNA"/>
</dbReference>
<dbReference type="PROSITE" id="PS50405">
    <property type="entry name" value="GST_CTER"/>
    <property type="match status" value="1"/>
</dbReference>
<evidence type="ECO:0000259" key="3">
    <source>
        <dbReference type="PROSITE" id="PS50405"/>
    </source>
</evidence>
<evidence type="ECO:0000259" key="2">
    <source>
        <dbReference type="PROSITE" id="PS50404"/>
    </source>
</evidence>
<dbReference type="InterPro" id="IPR004045">
    <property type="entry name" value="Glutathione_S-Trfase_N"/>
</dbReference>
<evidence type="ECO:0000313" key="5">
    <source>
        <dbReference type="Proteomes" id="UP000070444"/>
    </source>
</evidence>
<dbReference type="OMA" id="MAIALYI"/>
<name>A0A137P797_CONC2</name>
<dbReference type="PANTHER" id="PTHR43986:SF1">
    <property type="entry name" value="ELONGATION FACTOR 1-GAMMA"/>
    <property type="match status" value="1"/>
</dbReference>
<dbReference type="Pfam" id="PF02798">
    <property type="entry name" value="GST_N"/>
    <property type="match status" value="1"/>
</dbReference>
<dbReference type="SUPFAM" id="SSF52833">
    <property type="entry name" value="Thioredoxin-like"/>
    <property type="match status" value="1"/>
</dbReference>
<dbReference type="GO" id="GO:0006414">
    <property type="term" value="P:translational elongation"/>
    <property type="evidence" value="ECO:0007669"/>
    <property type="project" value="TreeGrafter"/>
</dbReference>
<keyword evidence="4" id="KW-0808">Transferase</keyword>
<feature type="domain" description="GST N-terminal" evidence="2">
    <location>
        <begin position="5"/>
        <end position="87"/>
    </location>
</feature>
<dbReference type="Gene3D" id="1.20.1050.10">
    <property type="match status" value="1"/>
</dbReference>
<dbReference type="InterPro" id="IPR010987">
    <property type="entry name" value="Glutathione-S-Trfase_C-like"/>
</dbReference>
<dbReference type="InterPro" id="IPR036282">
    <property type="entry name" value="Glutathione-S-Trfase_C_sf"/>
</dbReference>
<dbReference type="OrthoDB" id="249703at2759"/>
<dbReference type="Pfam" id="PF00043">
    <property type="entry name" value="GST_C"/>
    <property type="match status" value="1"/>
</dbReference>
<accession>A0A137P797</accession>
<evidence type="ECO:0000313" key="4">
    <source>
        <dbReference type="EMBL" id="KXN70839.1"/>
    </source>
</evidence>
<sequence length="212" mass="23893">MSGKSIGRLYGPLDAPKTMKVLLIAYINNIELETTPGFDIGTDTKTNEYLAKFPLGQSPGFEAKSGFCLYESAAISLHIAELNNDSNLYGKTSEDRSIIMQYIFNIETQIEKHCVTLLYQSLGKLESDTELTEIAYNNLDRNLEIYNNVLAKSNYLVANQLTLADIFFYFSILYPFKLVIDDERKTKFANVTKFVEEFGKAEGFPSELINAS</sequence>
<dbReference type="SFLD" id="SFLDS00019">
    <property type="entry name" value="Glutathione_Transferase_(cytos"/>
    <property type="match status" value="1"/>
</dbReference>
<organism evidence="4 5">
    <name type="scientific">Conidiobolus coronatus (strain ATCC 28846 / CBS 209.66 / NRRL 28638)</name>
    <name type="common">Delacroixia coronata</name>
    <dbReference type="NCBI Taxonomy" id="796925"/>
    <lineage>
        <taxon>Eukaryota</taxon>
        <taxon>Fungi</taxon>
        <taxon>Fungi incertae sedis</taxon>
        <taxon>Zoopagomycota</taxon>
        <taxon>Entomophthoromycotina</taxon>
        <taxon>Entomophthoromycetes</taxon>
        <taxon>Entomophthorales</taxon>
        <taxon>Ancylistaceae</taxon>
        <taxon>Conidiobolus</taxon>
    </lineage>
</organism>
<feature type="domain" description="GST C-terminal" evidence="3">
    <location>
        <begin position="92"/>
        <end position="212"/>
    </location>
</feature>